<dbReference type="EMBL" id="JACBZD010000001">
    <property type="protein sequence ID" value="NYI03231.1"/>
    <property type="molecule type" value="Genomic_DNA"/>
</dbReference>
<dbReference type="PANTHER" id="PTHR38011">
    <property type="entry name" value="DIHYDROFOLATE REDUCTASE FAMILY PROTEIN (AFU_ORTHOLOGUE AFUA_8G06820)"/>
    <property type="match status" value="1"/>
</dbReference>
<keyword evidence="3" id="KW-0560">Oxidoreductase</keyword>
<sequence>MRRLYPVAPAPQALHQPEGHRPHGPAAAPGPAAPTQGGYGADDSGAGMELPGWGVPAPLAPPAETGIPPEAGTPREELGAPEALDTLDGLAAAYSYPVHLLPAPDRPWLRANMVSSLDGAAHHEAHSAPLSSDADMRLFGVLRGLADAILVGAQTVRQEGYRPAKAREAFAERRAAAGQAPAPAIAVVSASLNLDFDAPLFTEPATPTILITGAGAPRPAMERARAAGAVLLVAGTGQRVDLAEAVRHLGALGHRRLLTEGGPHLLGQLVAADLLDELCLTVSPTLTAGRADRITVARSALTLPHRMRLLSLLEEDGFLFSRYVRAAAPAPRDG</sequence>
<evidence type="ECO:0000313" key="6">
    <source>
        <dbReference type="EMBL" id="NYI03231.1"/>
    </source>
</evidence>
<feature type="compositionally biased region" description="Low complexity" evidence="4">
    <location>
        <begin position="24"/>
        <end position="36"/>
    </location>
</feature>
<proteinExistence type="predicted"/>
<accession>A0A852ZX69</accession>
<protein>
    <submittedName>
        <fullName evidence="6">Riboflavin biosynthesis pyrimidine reductase</fullName>
    </submittedName>
</protein>
<evidence type="ECO:0000256" key="2">
    <source>
        <dbReference type="ARBA" id="ARBA00022857"/>
    </source>
</evidence>
<name>A0A852ZX69_9ACTN</name>
<dbReference type="Gene3D" id="3.40.430.10">
    <property type="entry name" value="Dihydrofolate Reductase, subunit A"/>
    <property type="match status" value="1"/>
</dbReference>
<dbReference type="GO" id="GO:0009231">
    <property type="term" value="P:riboflavin biosynthetic process"/>
    <property type="evidence" value="ECO:0007669"/>
    <property type="project" value="InterPro"/>
</dbReference>
<evidence type="ECO:0000256" key="4">
    <source>
        <dbReference type="SAM" id="MobiDB-lite"/>
    </source>
</evidence>
<reference evidence="6 7" key="1">
    <citation type="submission" date="2020-07" db="EMBL/GenBank/DDBJ databases">
        <title>Sequencing the genomes of 1000 actinobacteria strains.</title>
        <authorList>
            <person name="Klenk H.-P."/>
        </authorList>
    </citation>
    <scope>NUCLEOTIDE SEQUENCE [LARGE SCALE GENOMIC DNA]</scope>
    <source>
        <strain evidence="6 7">DSM 42178</strain>
    </source>
</reference>
<evidence type="ECO:0000256" key="3">
    <source>
        <dbReference type="ARBA" id="ARBA00023002"/>
    </source>
</evidence>
<dbReference type="InterPro" id="IPR050765">
    <property type="entry name" value="Riboflavin_Biosynth_HTPR"/>
</dbReference>
<organism evidence="6 7">
    <name type="scientific">Allostreptomyces psammosilenae</name>
    <dbReference type="NCBI Taxonomy" id="1892865"/>
    <lineage>
        <taxon>Bacteria</taxon>
        <taxon>Bacillati</taxon>
        <taxon>Actinomycetota</taxon>
        <taxon>Actinomycetes</taxon>
        <taxon>Kitasatosporales</taxon>
        <taxon>Streptomycetaceae</taxon>
        <taxon>Allostreptomyces</taxon>
    </lineage>
</organism>
<evidence type="ECO:0000256" key="1">
    <source>
        <dbReference type="ARBA" id="ARBA00005104"/>
    </source>
</evidence>
<dbReference type="Proteomes" id="UP000567795">
    <property type="component" value="Unassembled WGS sequence"/>
</dbReference>
<evidence type="ECO:0000259" key="5">
    <source>
        <dbReference type="Pfam" id="PF01872"/>
    </source>
</evidence>
<dbReference type="GO" id="GO:0008703">
    <property type="term" value="F:5-amino-6-(5-phosphoribosylamino)uracil reductase activity"/>
    <property type="evidence" value="ECO:0007669"/>
    <property type="project" value="InterPro"/>
</dbReference>
<dbReference type="Pfam" id="PF01872">
    <property type="entry name" value="RibD_C"/>
    <property type="match status" value="1"/>
</dbReference>
<dbReference type="InterPro" id="IPR024072">
    <property type="entry name" value="DHFR-like_dom_sf"/>
</dbReference>
<keyword evidence="7" id="KW-1185">Reference proteome</keyword>
<comment type="pathway">
    <text evidence="1">Cofactor biosynthesis; riboflavin biosynthesis.</text>
</comment>
<dbReference type="InterPro" id="IPR002734">
    <property type="entry name" value="RibDG_C"/>
</dbReference>
<gene>
    <name evidence="6" type="ORF">FHU37_000174</name>
</gene>
<dbReference type="SUPFAM" id="SSF53597">
    <property type="entry name" value="Dihydrofolate reductase-like"/>
    <property type="match status" value="1"/>
</dbReference>
<dbReference type="AlphaFoldDB" id="A0A852ZX69"/>
<keyword evidence="2" id="KW-0521">NADP</keyword>
<feature type="domain" description="Bacterial bifunctional deaminase-reductase C-terminal" evidence="5">
    <location>
        <begin position="107"/>
        <end position="295"/>
    </location>
</feature>
<dbReference type="PANTHER" id="PTHR38011:SF7">
    <property type="entry name" value="2,5-DIAMINO-6-RIBOSYLAMINO-4(3H)-PYRIMIDINONE 5'-PHOSPHATE REDUCTASE"/>
    <property type="match status" value="1"/>
</dbReference>
<feature type="region of interest" description="Disordered" evidence="4">
    <location>
        <begin position="1"/>
        <end position="77"/>
    </location>
</feature>
<evidence type="ECO:0000313" key="7">
    <source>
        <dbReference type="Proteomes" id="UP000567795"/>
    </source>
</evidence>
<comment type="caution">
    <text evidence="6">The sequence shown here is derived from an EMBL/GenBank/DDBJ whole genome shotgun (WGS) entry which is preliminary data.</text>
</comment>